<dbReference type="AlphaFoldDB" id="A0A4S1CM55"/>
<dbReference type="GO" id="GO:0016787">
    <property type="term" value="F:hydrolase activity"/>
    <property type="evidence" value="ECO:0007669"/>
    <property type="project" value="UniProtKB-KW"/>
</dbReference>
<keyword evidence="2 5" id="KW-0378">Hydrolase</keyword>
<evidence type="ECO:0000256" key="2">
    <source>
        <dbReference type="ARBA" id="ARBA00022801"/>
    </source>
</evidence>
<gene>
    <name evidence="5" type="ORF">E4633_02290</name>
</gene>
<dbReference type="RefSeq" id="WP_135868650.1">
    <property type="nucleotide sequence ID" value="NZ_SRSC01000001.1"/>
</dbReference>
<evidence type="ECO:0000259" key="4">
    <source>
        <dbReference type="PROSITE" id="PS51462"/>
    </source>
</evidence>
<sequence>MTGKSEPLHTVIVGCLVRNAENQVLLIRHYRRGWEIPQGHVEERENLVDAAKREVAEEAGVNAEIGPLAAMWSMVSPSSVLIFGFLGRYLSGELNPTDDSEEAVWVSEETALEMVVSPTMRQRLEALLYYDGRVSYRSYSLKPYQLHLERDLLAWPDPTP</sequence>
<dbReference type="Pfam" id="PF00293">
    <property type="entry name" value="NUDIX"/>
    <property type="match status" value="1"/>
</dbReference>
<accession>A0A4S1CM55</accession>
<dbReference type="InterPro" id="IPR000086">
    <property type="entry name" value="NUDIX_hydrolase_dom"/>
</dbReference>
<dbReference type="Gene3D" id="3.90.79.10">
    <property type="entry name" value="Nucleoside Triphosphate Pyrophosphohydrolase"/>
    <property type="match status" value="1"/>
</dbReference>
<dbReference type="PROSITE" id="PS00893">
    <property type="entry name" value="NUDIX_BOX"/>
    <property type="match status" value="1"/>
</dbReference>
<dbReference type="InterPro" id="IPR015797">
    <property type="entry name" value="NUDIX_hydrolase-like_dom_sf"/>
</dbReference>
<feature type="domain" description="Nudix hydrolase" evidence="4">
    <location>
        <begin position="7"/>
        <end position="128"/>
    </location>
</feature>
<evidence type="ECO:0000256" key="3">
    <source>
        <dbReference type="ARBA" id="ARBA00022842"/>
    </source>
</evidence>
<dbReference type="CDD" id="cd02883">
    <property type="entry name" value="NUDIX_Hydrolase"/>
    <property type="match status" value="1"/>
</dbReference>
<proteinExistence type="predicted"/>
<keyword evidence="6" id="KW-1185">Reference proteome</keyword>
<comment type="caution">
    <text evidence="5">The sequence shown here is derived from an EMBL/GenBank/DDBJ whole genome shotgun (WGS) entry which is preliminary data.</text>
</comment>
<evidence type="ECO:0000313" key="6">
    <source>
        <dbReference type="Proteomes" id="UP000306416"/>
    </source>
</evidence>
<dbReference type="PANTHER" id="PTHR43046:SF12">
    <property type="entry name" value="GDP-MANNOSE MANNOSYL HYDROLASE"/>
    <property type="match status" value="1"/>
</dbReference>
<dbReference type="PROSITE" id="PS51462">
    <property type="entry name" value="NUDIX"/>
    <property type="match status" value="1"/>
</dbReference>
<organism evidence="5 6">
    <name type="scientific">Geomonas terrae</name>
    <dbReference type="NCBI Taxonomy" id="2562681"/>
    <lineage>
        <taxon>Bacteria</taxon>
        <taxon>Pseudomonadati</taxon>
        <taxon>Thermodesulfobacteriota</taxon>
        <taxon>Desulfuromonadia</taxon>
        <taxon>Geobacterales</taxon>
        <taxon>Geobacteraceae</taxon>
        <taxon>Geomonas</taxon>
    </lineage>
</organism>
<dbReference type="SUPFAM" id="SSF55811">
    <property type="entry name" value="Nudix"/>
    <property type="match status" value="1"/>
</dbReference>
<name>A0A4S1CM55_9BACT</name>
<dbReference type="PANTHER" id="PTHR43046">
    <property type="entry name" value="GDP-MANNOSE MANNOSYL HYDROLASE"/>
    <property type="match status" value="1"/>
</dbReference>
<protein>
    <submittedName>
        <fullName evidence="5">NUDIX hydrolase</fullName>
    </submittedName>
</protein>
<comment type="cofactor">
    <cofactor evidence="1">
        <name>Mg(2+)</name>
        <dbReference type="ChEBI" id="CHEBI:18420"/>
    </cofactor>
</comment>
<dbReference type="InterPro" id="IPR020084">
    <property type="entry name" value="NUDIX_hydrolase_CS"/>
</dbReference>
<reference evidence="5 6" key="1">
    <citation type="submission" date="2019-04" db="EMBL/GenBank/DDBJ databases">
        <title>Geobacter oryzae sp. nov., ferric-reducing bacteria isolated from paddy soil.</title>
        <authorList>
            <person name="Xu Z."/>
            <person name="Masuda Y."/>
            <person name="Itoh H."/>
            <person name="Senoo K."/>
        </authorList>
    </citation>
    <scope>NUCLEOTIDE SEQUENCE [LARGE SCALE GENOMIC DNA]</scope>
    <source>
        <strain evidence="5 6">Red111</strain>
    </source>
</reference>
<evidence type="ECO:0000256" key="1">
    <source>
        <dbReference type="ARBA" id="ARBA00001946"/>
    </source>
</evidence>
<evidence type="ECO:0000313" key="5">
    <source>
        <dbReference type="EMBL" id="TGU74316.1"/>
    </source>
</evidence>
<keyword evidence="3" id="KW-0460">Magnesium</keyword>
<dbReference type="Proteomes" id="UP000306416">
    <property type="component" value="Unassembled WGS sequence"/>
</dbReference>
<dbReference type="EMBL" id="SRSC01000001">
    <property type="protein sequence ID" value="TGU74316.1"/>
    <property type="molecule type" value="Genomic_DNA"/>
</dbReference>